<dbReference type="InterPro" id="IPR011009">
    <property type="entry name" value="Kinase-like_dom_sf"/>
</dbReference>
<comment type="similarity">
    <text evidence="1">Belongs to the pseudomonas-type ThrB family.</text>
</comment>
<comment type="caution">
    <text evidence="3">The sequence shown here is derived from an EMBL/GenBank/DDBJ whole genome shotgun (WGS) entry which is preliminary data.</text>
</comment>
<evidence type="ECO:0000313" key="3">
    <source>
        <dbReference type="EMBL" id="GGJ65145.1"/>
    </source>
</evidence>
<dbReference type="AlphaFoldDB" id="A0A917UL49"/>
<dbReference type="SUPFAM" id="SSF56112">
    <property type="entry name" value="Protein kinase-like (PK-like)"/>
    <property type="match status" value="1"/>
</dbReference>
<dbReference type="PANTHER" id="PTHR21064">
    <property type="entry name" value="AMINOGLYCOSIDE PHOSPHOTRANSFERASE DOMAIN-CONTAINING PROTEIN-RELATED"/>
    <property type="match status" value="1"/>
</dbReference>
<accession>A0A917UL49</accession>
<evidence type="ECO:0000313" key="4">
    <source>
        <dbReference type="Proteomes" id="UP000625682"/>
    </source>
</evidence>
<dbReference type="PANTHER" id="PTHR21064:SF6">
    <property type="entry name" value="AMINOGLYCOSIDE PHOSPHOTRANSFERASE DOMAIN-CONTAINING PROTEIN"/>
    <property type="match status" value="1"/>
</dbReference>
<feature type="domain" description="Aminoglycoside phosphotransferase" evidence="2">
    <location>
        <begin position="49"/>
        <end position="292"/>
    </location>
</feature>
<proteinExistence type="inferred from homology"/>
<protein>
    <recommendedName>
        <fullName evidence="2">Aminoglycoside phosphotransferase domain-containing protein</fullName>
    </recommendedName>
</protein>
<keyword evidence="4" id="KW-1185">Reference proteome</keyword>
<sequence length="357" mass="39467">MCGDGTRILRRVTDLAAVDDARETSLSRDLAAITNAFDLGELTEPPQYLADGLMNRNWRIGTTRGRFAVKQIIDVPLEAARRNLGTLSALAADGIPVCTPLVSGSGDTVAEVEDHGYCVIEWVDGEHVRGSDLPLDHVSDLGERLGLIHRALVANAPAPVPAVPPSAEVASVAKALEAADRYLATVAALDSPSAFDRSVAEAMEQRKQLLGKYGDLYPKGDVPAGPYGWTHGDFQYRNILWQGGQVAAVLDWDRLRVRPYAEEVARTAQVQFGVEGRFDLERVSAFVGGYRRVVDLSVEDLADGVRRLWWKRMTDFWQLSFHYKHGDHGFDDLFLDDEALLHWWTDRLDEVRAAMTG</sequence>
<dbReference type="InterPro" id="IPR002575">
    <property type="entry name" value="Aminoglycoside_PTrfase"/>
</dbReference>
<dbReference type="EMBL" id="BMMU01000039">
    <property type="protein sequence ID" value="GGJ65145.1"/>
    <property type="molecule type" value="Genomic_DNA"/>
</dbReference>
<dbReference type="InterPro" id="IPR050249">
    <property type="entry name" value="Pseudomonas-type_ThrB"/>
</dbReference>
<reference evidence="3" key="2">
    <citation type="submission" date="2020-09" db="EMBL/GenBank/DDBJ databases">
        <authorList>
            <person name="Sun Q."/>
            <person name="Zhou Y."/>
        </authorList>
    </citation>
    <scope>NUCLEOTIDE SEQUENCE</scope>
    <source>
        <strain evidence="3">CGMCC 4.7272</strain>
    </source>
</reference>
<dbReference type="Gene3D" id="3.30.200.20">
    <property type="entry name" value="Phosphorylase Kinase, domain 1"/>
    <property type="match status" value="1"/>
</dbReference>
<evidence type="ECO:0000256" key="1">
    <source>
        <dbReference type="ARBA" id="ARBA00038240"/>
    </source>
</evidence>
<name>A0A917UL49_9ACTN</name>
<dbReference type="Pfam" id="PF01636">
    <property type="entry name" value="APH"/>
    <property type="match status" value="1"/>
</dbReference>
<dbReference type="GO" id="GO:0019202">
    <property type="term" value="F:amino acid kinase activity"/>
    <property type="evidence" value="ECO:0007669"/>
    <property type="project" value="TreeGrafter"/>
</dbReference>
<gene>
    <name evidence="3" type="ORF">GCM10012282_72860</name>
</gene>
<reference evidence="3" key="1">
    <citation type="journal article" date="2014" name="Int. J. Syst. Evol. Microbiol.">
        <title>Complete genome sequence of Corynebacterium casei LMG S-19264T (=DSM 44701T), isolated from a smear-ripened cheese.</title>
        <authorList>
            <consortium name="US DOE Joint Genome Institute (JGI-PGF)"/>
            <person name="Walter F."/>
            <person name="Albersmeier A."/>
            <person name="Kalinowski J."/>
            <person name="Ruckert C."/>
        </authorList>
    </citation>
    <scope>NUCLEOTIDE SEQUENCE</scope>
    <source>
        <strain evidence="3">CGMCC 4.7272</strain>
    </source>
</reference>
<dbReference type="Gene3D" id="3.90.1200.10">
    <property type="match status" value="1"/>
</dbReference>
<dbReference type="Proteomes" id="UP000625682">
    <property type="component" value="Unassembled WGS sequence"/>
</dbReference>
<evidence type="ECO:0000259" key="2">
    <source>
        <dbReference type="Pfam" id="PF01636"/>
    </source>
</evidence>
<organism evidence="3 4">
    <name type="scientific">Streptomyces lacrimifluminis</name>
    <dbReference type="NCBI Taxonomy" id="1500077"/>
    <lineage>
        <taxon>Bacteria</taxon>
        <taxon>Bacillati</taxon>
        <taxon>Actinomycetota</taxon>
        <taxon>Actinomycetes</taxon>
        <taxon>Kitasatosporales</taxon>
        <taxon>Streptomycetaceae</taxon>
        <taxon>Streptomyces</taxon>
    </lineage>
</organism>